<dbReference type="CDD" id="cd18582">
    <property type="entry name" value="ABC_6TM_ATM1_ABCB7"/>
    <property type="match status" value="1"/>
</dbReference>
<keyword evidence="8 13" id="KW-1133">Transmembrane helix</keyword>
<dbReference type="Pfam" id="PF00664">
    <property type="entry name" value="ABC_membrane"/>
    <property type="match status" value="1"/>
</dbReference>
<dbReference type="InterPro" id="IPR011527">
    <property type="entry name" value="ABC1_TM_dom"/>
</dbReference>
<evidence type="ECO:0000256" key="11">
    <source>
        <dbReference type="ARBA" id="ARBA00039906"/>
    </source>
</evidence>
<sequence length="712" mass="78595">MAFRQLLSVPRLFPTSRSFLLLSRGQSLCARSQFTTLSKKRIVSGSLNYKPCTNSQIYSNKLLKLEAKGTISINSRNFSTKTKSTVLTEATKPQSKKLSANATRNSTDWQIVKQMMRYVWPKGDKAVKIRVVSALVLLIAGKILNVQVPMFFKDIVDSLNVDITAGGTVFTIAGAMLIGYGAARLGSSLFQELRNAIFASVSQKAIRRVAANTFTHLHNLDLSFHLSRQTGGLSRAIDRGTKGISFLLSSVVIHIVPTAVEIAIVCGILVTKYGTSFAVVTLGTMAAYTALTVGITSWRTQFRKRMNAADNEAATRVVDSLINYEAVKYFNNEKYELNRYDQSLAKYEQSALKVASSLALLNAGQNLVFSAALTAMMWLAAQGVVEGTLTVGDVVLVNGLVFQLSLPLNFLGSVYREMRQALIDMDALFNLQSVDMKIKDTPNAPPLVLKGGEIRFENVVFGYQPHNPILKGVSFTIPKGEKVAIVGPSGCGKSTILRLLFRFYDPQSGDIYIDGQNIKDVSLDSLRAHIGVVPQDTALFNDTIFHNIAYGNINAPREQVYEAAKRAQIHDVIMRFPNQYETKVGERGLMLSGGEKQRVALSRTILKNPPILMFDEATSALDTHTEQSILESVRSLLRKDNHTSLFIAHRLRTISDADTIIVLKDGAVAEQGSHYDLTRNNVGHGLYQSMWKSQELAEVTIDNDKYSDRTKN</sequence>
<reference evidence="16 17" key="1">
    <citation type="submission" date="2023-04" db="EMBL/GenBank/DDBJ databases">
        <title>Genome of Basidiobolus ranarum AG-B5.</title>
        <authorList>
            <person name="Stajich J.E."/>
            <person name="Carter-House D."/>
            <person name="Gryganskyi A."/>
        </authorList>
    </citation>
    <scope>NUCLEOTIDE SEQUENCE [LARGE SCALE GENOMIC DNA]</scope>
    <source>
        <strain evidence="16 17">AG-B5</strain>
    </source>
</reference>
<evidence type="ECO:0000256" key="5">
    <source>
        <dbReference type="ARBA" id="ARBA00022741"/>
    </source>
</evidence>
<keyword evidence="6" id="KW-0067">ATP-binding</keyword>
<evidence type="ECO:0000256" key="1">
    <source>
        <dbReference type="ARBA" id="ARBA00004225"/>
    </source>
</evidence>
<dbReference type="SUPFAM" id="SSF90123">
    <property type="entry name" value="ABC transporter transmembrane region"/>
    <property type="match status" value="1"/>
</dbReference>
<feature type="transmembrane region" description="Helical" evidence="13">
    <location>
        <begin position="163"/>
        <end position="183"/>
    </location>
</feature>
<keyword evidence="7" id="KW-1278">Translocase</keyword>
<keyword evidence="4 13" id="KW-0812">Transmembrane</keyword>
<evidence type="ECO:0000256" key="4">
    <source>
        <dbReference type="ARBA" id="ARBA00022692"/>
    </source>
</evidence>
<feature type="transmembrane region" description="Helical" evidence="13">
    <location>
        <begin position="276"/>
        <end position="298"/>
    </location>
</feature>
<keyword evidence="3" id="KW-0813">Transport</keyword>
<dbReference type="InterPro" id="IPR039421">
    <property type="entry name" value="Type_1_exporter"/>
</dbReference>
<comment type="similarity">
    <text evidence="10">Belongs to the ABC transporter superfamily. ABCB family. Heavy Metal importer (TC 3.A.1.210) subfamily.</text>
</comment>
<evidence type="ECO:0000256" key="13">
    <source>
        <dbReference type="SAM" id="Phobius"/>
    </source>
</evidence>
<dbReference type="CDD" id="cd03253">
    <property type="entry name" value="ABCC_ATM1_transporter"/>
    <property type="match status" value="1"/>
</dbReference>
<comment type="subunit">
    <text evidence="2">Homodimer.</text>
</comment>
<evidence type="ECO:0000313" key="17">
    <source>
        <dbReference type="Proteomes" id="UP001479436"/>
    </source>
</evidence>
<keyword evidence="5" id="KW-0547">Nucleotide-binding</keyword>
<proteinExistence type="inferred from homology"/>
<evidence type="ECO:0000313" key="16">
    <source>
        <dbReference type="EMBL" id="KAK9768516.1"/>
    </source>
</evidence>
<name>A0ABR2X464_9FUNG</name>
<dbReference type="InterPro" id="IPR003593">
    <property type="entry name" value="AAA+_ATPase"/>
</dbReference>
<keyword evidence="17" id="KW-1185">Reference proteome</keyword>
<dbReference type="EMBL" id="JASJQH010000015">
    <property type="protein sequence ID" value="KAK9768516.1"/>
    <property type="molecule type" value="Genomic_DNA"/>
</dbReference>
<dbReference type="PROSITE" id="PS50893">
    <property type="entry name" value="ABC_TRANSPORTER_2"/>
    <property type="match status" value="1"/>
</dbReference>
<feature type="transmembrane region" description="Helical" evidence="13">
    <location>
        <begin position="244"/>
        <end position="270"/>
    </location>
</feature>
<dbReference type="Proteomes" id="UP001479436">
    <property type="component" value="Unassembled WGS sequence"/>
</dbReference>
<dbReference type="InterPro" id="IPR027417">
    <property type="entry name" value="P-loop_NTPase"/>
</dbReference>
<evidence type="ECO:0000256" key="8">
    <source>
        <dbReference type="ARBA" id="ARBA00022989"/>
    </source>
</evidence>
<comment type="subcellular location">
    <subcellularLocation>
        <location evidence="1">Mitochondrion membrane</location>
        <topology evidence="1">Multi-pass membrane protein</topology>
    </subcellularLocation>
</comment>
<evidence type="ECO:0000256" key="3">
    <source>
        <dbReference type="ARBA" id="ARBA00022448"/>
    </source>
</evidence>
<feature type="domain" description="ABC transmembrane type-1" evidence="15">
    <location>
        <begin position="134"/>
        <end position="420"/>
    </location>
</feature>
<dbReference type="Pfam" id="PF00005">
    <property type="entry name" value="ABC_tran"/>
    <property type="match status" value="1"/>
</dbReference>
<dbReference type="PANTHER" id="PTHR24221:SF402">
    <property type="entry name" value="IRON-SULFUR CLUSTERS TRANSPORTER ABCB7, MITOCHONDRIAL"/>
    <property type="match status" value="1"/>
</dbReference>
<evidence type="ECO:0000259" key="15">
    <source>
        <dbReference type="PROSITE" id="PS50929"/>
    </source>
</evidence>
<accession>A0ABR2X464</accession>
<evidence type="ECO:0000256" key="10">
    <source>
        <dbReference type="ARBA" id="ARBA00024363"/>
    </source>
</evidence>
<dbReference type="InterPro" id="IPR003439">
    <property type="entry name" value="ABC_transporter-like_ATP-bd"/>
</dbReference>
<gene>
    <name evidence="16" type="primary">ATM1</name>
    <name evidence="16" type="ORF">K7432_000794</name>
</gene>
<organism evidence="16 17">
    <name type="scientific">Basidiobolus ranarum</name>
    <dbReference type="NCBI Taxonomy" id="34480"/>
    <lineage>
        <taxon>Eukaryota</taxon>
        <taxon>Fungi</taxon>
        <taxon>Fungi incertae sedis</taxon>
        <taxon>Zoopagomycota</taxon>
        <taxon>Entomophthoromycotina</taxon>
        <taxon>Basidiobolomycetes</taxon>
        <taxon>Basidiobolales</taxon>
        <taxon>Basidiobolaceae</taxon>
        <taxon>Basidiobolus</taxon>
    </lineage>
</organism>
<dbReference type="SMART" id="SM00382">
    <property type="entry name" value="AAA"/>
    <property type="match status" value="1"/>
</dbReference>
<feature type="transmembrane region" description="Helical" evidence="13">
    <location>
        <begin position="367"/>
        <end position="385"/>
    </location>
</feature>
<feature type="domain" description="ABC transporter" evidence="14">
    <location>
        <begin position="454"/>
        <end position="690"/>
    </location>
</feature>
<evidence type="ECO:0000256" key="7">
    <source>
        <dbReference type="ARBA" id="ARBA00022967"/>
    </source>
</evidence>
<dbReference type="PANTHER" id="PTHR24221">
    <property type="entry name" value="ATP-BINDING CASSETTE SUB-FAMILY B"/>
    <property type="match status" value="1"/>
</dbReference>
<evidence type="ECO:0000256" key="6">
    <source>
        <dbReference type="ARBA" id="ARBA00022840"/>
    </source>
</evidence>
<evidence type="ECO:0000256" key="9">
    <source>
        <dbReference type="ARBA" id="ARBA00023136"/>
    </source>
</evidence>
<evidence type="ECO:0000259" key="14">
    <source>
        <dbReference type="PROSITE" id="PS50893"/>
    </source>
</evidence>
<feature type="transmembrane region" description="Helical" evidence="13">
    <location>
        <begin position="391"/>
        <end position="411"/>
    </location>
</feature>
<dbReference type="Gene3D" id="3.40.50.300">
    <property type="entry name" value="P-loop containing nucleotide triphosphate hydrolases"/>
    <property type="match status" value="1"/>
</dbReference>
<comment type="caution">
    <text evidence="16">The sequence shown here is derived from an EMBL/GenBank/DDBJ whole genome shotgun (WGS) entry which is preliminary data.</text>
</comment>
<dbReference type="Gene3D" id="1.20.1560.10">
    <property type="entry name" value="ABC transporter type 1, transmembrane domain"/>
    <property type="match status" value="1"/>
</dbReference>
<dbReference type="PROSITE" id="PS00211">
    <property type="entry name" value="ABC_TRANSPORTER_1"/>
    <property type="match status" value="1"/>
</dbReference>
<dbReference type="SUPFAM" id="SSF52540">
    <property type="entry name" value="P-loop containing nucleoside triphosphate hydrolases"/>
    <property type="match status" value="1"/>
</dbReference>
<keyword evidence="9 13" id="KW-0472">Membrane</keyword>
<evidence type="ECO:0000256" key="2">
    <source>
        <dbReference type="ARBA" id="ARBA00011738"/>
    </source>
</evidence>
<dbReference type="InterPro" id="IPR036640">
    <property type="entry name" value="ABC1_TM_sf"/>
</dbReference>
<feature type="transmembrane region" description="Helical" evidence="13">
    <location>
        <begin position="131"/>
        <end position="151"/>
    </location>
</feature>
<dbReference type="InterPro" id="IPR017871">
    <property type="entry name" value="ABC_transporter-like_CS"/>
</dbReference>
<dbReference type="PROSITE" id="PS50929">
    <property type="entry name" value="ABC_TM1F"/>
    <property type="match status" value="1"/>
</dbReference>
<protein>
    <recommendedName>
        <fullName evidence="11">Iron-sulfur clusters transporter ATM1, mitochondrial</fullName>
    </recommendedName>
    <alternativeName>
        <fullName evidence="12">Iron-sulfur clusters transporter atm1, mitochondrial</fullName>
    </alternativeName>
</protein>
<evidence type="ECO:0000256" key="12">
    <source>
        <dbReference type="ARBA" id="ARBA00040792"/>
    </source>
</evidence>